<evidence type="ECO:0000259" key="5">
    <source>
        <dbReference type="PROSITE" id="PS51371"/>
    </source>
</evidence>
<dbReference type="Pfam" id="PF00571">
    <property type="entry name" value="CBS"/>
    <property type="match status" value="4"/>
</dbReference>
<evidence type="ECO:0000256" key="3">
    <source>
        <dbReference type="SAM" id="MobiDB-lite"/>
    </source>
</evidence>
<name>A0AB34IXX4_PRYPA</name>
<sequence length="564" mass="59244">MRNNRAALMSIIEAAADQHKQAAAAAGEPPSKRRSRLFSSFSRRAPAVTSTATSGSATPDVEDEHANIFEAVEKMYAASKRPDGSADIEPWFPMPASSRASSAASLTSVPTNDARKPGTRTVEDLRPRRALTIGHSATVADAACAMAEAREDAILVVAEGTAKLQGILTDSDVARKVLAHGLDPARELVGGVMTSAPTCVLTSDDALEALSLMMERRFRHLPVLRQPEDGGTEARVAGVLDVARCMHDAISWLEVATKRGEFSQLRVTLDKVLERSSASHLRASGSPPVAVAVDAAASVQEAARLMAARRGAVLVSSEGRPCVGIITPKDLLFKVVAMGLDGATTKVEQIMTPNPDTMLGSCTAVQALLSMQRGKYRNVPVVSDGGEPLGVLDVLALLDGALSIGHEVSDGAAEAALTFKVAYKGLTLRVQAGADDLAVEVHARLVAARGDAVPPLAHMRLSFLDNDGDVVSLACAADARDAISWAKKAGKDVLPLQASFPADESRLRFSSAPLALLSLTLAVGGLLLLGTRVNPRLHNAVWKMGAPILQPMVDLCSRPSPGRS</sequence>
<comment type="caution">
    <text evidence="6">The sequence shown here is derived from an EMBL/GenBank/DDBJ whole genome shotgun (WGS) entry which is preliminary data.</text>
</comment>
<dbReference type="SMART" id="SM00116">
    <property type="entry name" value="CBS"/>
    <property type="match status" value="3"/>
</dbReference>
<organism evidence="6 7">
    <name type="scientific">Prymnesium parvum</name>
    <name type="common">Toxic golden alga</name>
    <dbReference type="NCBI Taxonomy" id="97485"/>
    <lineage>
        <taxon>Eukaryota</taxon>
        <taxon>Haptista</taxon>
        <taxon>Haptophyta</taxon>
        <taxon>Prymnesiophyceae</taxon>
        <taxon>Prymnesiales</taxon>
        <taxon>Prymnesiaceae</taxon>
        <taxon>Prymnesium</taxon>
    </lineage>
</organism>
<dbReference type="InterPro" id="IPR046342">
    <property type="entry name" value="CBS_dom_sf"/>
</dbReference>
<keyword evidence="4" id="KW-0812">Transmembrane</keyword>
<feature type="domain" description="CBS" evidence="5">
    <location>
        <begin position="125"/>
        <end position="184"/>
    </location>
</feature>
<dbReference type="AlphaFoldDB" id="A0AB34IXX4"/>
<dbReference type="Proteomes" id="UP001515480">
    <property type="component" value="Unassembled WGS sequence"/>
</dbReference>
<dbReference type="SUPFAM" id="SSF54277">
    <property type="entry name" value="CAD &amp; PB1 domains"/>
    <property type="match status" value="1"/>
</dbReference>
<gene>
    <name evidence="6" type="ORF">AB1Y20_006638</name>
</gene>
<keyword evidence="4" id="KW-1133">Transmembrane helix</keyword>
<keyword evidence="7" id="KW-1185">Reference proteome</keyword>
<dbReference type="PANTHER" id="PTHR48108:SF26">
    <property type="entry name" value="CBS DOMAIN-CONTAINING PROTEIN DDB_G0289609"/>
    <property type="match status" value="1"/>
</dbReference>
<dbReference type="Gene3D" id="3.10.580.10">
    <property type="entry name" value="CBS-domain"/>
    <property type="match status" value="2"/>
</dbReference>
<evidence type="ECO:0000256" key="4">
    <source>
        <dbReference type="SAM" id="Phobius"/>
    </source>
</evidence>
<dbReference type="PANTHER" id="PTHR48108">
    <property type="entry name" value="CBS DOMAIN-CONTAINING PROTEIN CBSX2, CHLOROPLASTIC"/>
    <property type="match status" value="1"/>
</dbReference>
<feature type="domain" description="CBS" evidence="5">
    <location>
        <begin position="283"/>
        <end position="342"/>
    </location>
</feature>
<dbReference type="EMBL" id="JBGBPQ010000015">
    <property type="protein sequence ID" value="KAL1510318.1"/>
    <property type="molecule type" value="Genomic_DNA"/>
</dbReference>
<evidence type="ECO:0000256" key="2">
    <source>
        <dbReference type="PROSITE-ProRule" id="PRU00703"/>
    </source>
</evidence>
<feature type="transmembrane region" description="Helical" evidence="4">
    <location>
        <begin position="509"/>
        <end position="529"/>
    </location>
</feature>
<reference evidence="6 7" key="1">
    <citation type="journal article" date="2024" name="Science">
        <title>Giant polyketide synthase enzymes in the biosynthesis of giant marine polyether toxins.</title>
        <authorList>
            <person name="Fallon T.R."/>
            <person name="Shende V.V."/>
            <person name="Wierzbicki I.H."/>
            <person name="Pendleton A.L."/>
            <person name="Watervoot N.F."/>
            <person name="Auber R.P."/>
            <person name="Gonzalez D.J."/>
            <person name="Wisecaver J.H."/>
            <person name="Moore B.S."/>
        </authorList>
    </citation>
    <scope>NUCLEOTIDE SEQUENCE [LARGE SCALE GENOMIC DNA]</scope>
    <source>
        <strain evidence="6 7">12B1</strain>
    </source>
</reference>
<keyword evidence="4" id="KW-0472">Membrane</keyword>
<dbReference type="PROSITE" id="PS51371">
    <property type="entry name" value="CBS"/>
    <property type="match status" value="4"/>
</dbReference>
<keyword evidence="2" id="KW-0129">CBS domain</keyword>
<proteinExistence type="predicted"/>
<dbReference type="InterPro" id="IPR051462">
    <property type="entry name" value="CBS_domain-containing"/>
</dbReference>
<feature type="domain" description="CBS" evidence="5">
    <location>
        <begin position="351"/>
        <end position="408"/>
    </location>
</feature>
<feature type="region of interest" description="Disordered" evidence="3">
    <location>
        <begin position="97"/>
        <end position="121"/>
    </location>
</feature>
<dbReference type="SUPFAM" id="SSF54631">
    <property type="entry name" value="CBS-domain pair"/>
    <property type="match status" value="2"/>
</dbReference>
<dbReference type="InterPro" id="IPR000644">
    <property type="entry name" value="CBS_dom"/>
</dbReference>
<feature type="region of interest" description="Disordered" evidence="3">
    <location>
        <begin position="19"/>
        <end position="62"/>
    </location>
</feature>
<feature type="compositionally biased region" description="Low complexity" evidence="3">
    <location>
        <begin position="37"/>
        <end position="58"/>
    </location>
</feature>
<evidence type="ECO:0000313" key="6">
    <source>
        <dbReference type="EMBL" id="KAL1510318.1"/>
    </source>
</evidence>
<accession>A0AB34IXX4</accession>
<keyword evidence="1" id="KW-0677">Repeat</keyword>
<evidence type="ECO:0000256" key="1">
    <source>
        <dbReference type="ARBA" id="ARBA00022737"/>
    </source>
</evidence>
<feature type="domain" description="CBS" evidence="5">
    <location>
        <begin position="193"/>
        <end position="255"/>
    </location>
</feature>
<evidence type="ECO:0000313" key="7">
    <source>
        <dbReference type="Proteomes" id="UP001515480"/>
    </source>
</evidence>
<protein>
    <recommendedName>
        <fullName evidence="5">CBS domain-containing protein</fullName>
    </recommendedName>
</protein>